<feature type="transmembrane region" description="Helical" evidence="1">
    <location>
        <begin position="80"/>
        <end position="99"/>
    </location>
</feature>
<comment type="caution">
    <text evidence="2">The sequence shown here is derived from an EMBL/GenBank/DDBJ whole genome shotgun (WGS) entry which is preliminary data.</text>
</comment>
<feature type="transmembrane region" description="Helical" evidence="1">
    <location>
        <begin position="12"/>
        <end position="31"/>
    </location>
</feature>
<keyword evidence="1" id="KW-0472">Membrane</keyword>
<keyword evidence="1" id="KW-0812">Transmembrane</keyword>
<dbReference type="RefSeq" id="WP_123567188.1">
    <property type="nucleotide sequence ID" value="NZ_MOAM01000028.1"/>
</dbReference>
<evidence type="ECO:0000256" key="1">
    <source>
        <dbReference type="SAM" id="Phobius"/>
    </source>
</evidence>
<feature type="transmembrane region" description="Helical" evidence="1">
    <location>
        <begin position="312"/>
        <end position="333"/>
    </location>
</feature>
<accession>A0A423D4M9</accession>
<evidence type="ECO:0000313" key="3">
    <source>
        <dbReference type="Proteomes" id="UP000285286"/>
    </source>
</evidence>
<feature type="transmembrane region" description="Helical" evidence="1">
    <location>
        <begin position="43"/>
        <end position="68"/>
    </location>
</feature>
<protein>
    <recommendedName>
        <fullName evidence="4">Polysaccharide biosynthesis protein</fullName>
    </recommendedName>
</protein>
<feature type="transmembrane region" description="Helical" evidence="1">
    <location>
        <begin position="272"/>
        <end position="296"/>
    </location>
</feature>
<dbReference type="EMBL" id="MOAM01000028">
    <property type="protein sequence ID" value="ROL66510.1"/>
    <property type="molecule type" value="Genomic_DNA"/>
</dbReference>
<feature type="transmembrane region" description="Helical" evidence="1">
    <location>
        <begin position="105"/>
        <end position="125"/>
    </location>
</feature>
<name>A0A423D4M9_9PSED</name>
<dbReference type="AlphaFoldDB" id="A0A423D4M9"/>
<evidence type="ECO:0008006" key="4">
    <source>
        <dbReference type="Google" id="ProtNLM"/>
    </source>
</evidence>
<keyword evidence="1" id="KW-1133">Transmembrane helix</keyword>
<proteinExistence type="predicted"/>
<sequence length="411" mass="43916">MLRHAKHLFAQASIFALSKSAVLLAPFFAAWSLSTGEYGAVEWWLSVSMVVGPVLALGMHGVIAYGTLGGSLTQHLSSATAYVLVASTMVIVVSCSVFYLASQQWLIFATVIGLQSAIVVLQLAISARMKALGKGAVASLFESTVYLTLLVGLAAHCLGMDFLNVYVKIMTLCGGVMGGVLLWISPRPQRDALNVRAMKGALLQSYKFLIGGVLMAAFMGGPRILLGLLDDETAVATFSIVFRWLSIAIVVHQFINTVFFKRVYGGAVKYRSAAIMASVTLVGLAALIIAMALVFVPGEQLGLPWPLFEDRWLIATMALVMVFWAASASLEGVLGSAARPGLQTLSVAMGGTTFLAFTGIGVCLGVTDFKWLVSLAWIIGFLSIVLMQLRWVMKLGLFAFTRGNALKVGSR</sequence>
<feature type="transmembrane region" description="Helical" evidence="1">
    <location>
        <begin position="241"/>
        <end position="260"/>
    </location>
</feature>
<feature type="transmembrane region" description="Helical" evidence="1">
    <location>
        <begin position="137"/>
        <end position="159"/>
    </location>
</feature>
<feature type="transmembrane region" description="Helical" evidence="1">
    <location>
        <begin position="345"/>
        <end position="367"/>
    </location>
</feature>
<feature type="transmembrane region" description="Helical" evidence="1">
    <location>
        <begin position="165"/>
        <end position="185"/>
    </location>
</feature>
<keyword evidence="3" id="KW-1185">Reference proteome</keyword>
<feature type="transmembrane region" description="Helical" evidence="1">
    <location>
        <begin position="373"/>
        <end position="392"/>
    </location>
</feature>
<dbReference type="Proteomes" id="UP000285286">
    <property type="component" value="Unassembled WGS sequence"/>
</dbReference>
<organism evidence="2 3">
    <name type="scientific">Pseudomonas vranovensis</name>
    <dbReference type="NCBI Taxonomy" id="321661"/>
    <lineage>
        <taxon>Bacteria</taxon>
        <taxon>Pseudomonadati</taxon>
        <taxon>Pseudomonadota</taxon>
        <taxon>Gammaproteobacteria</taxon>
        <taxon>Pseudomonadales</taxon>
        <taxon>Pseudomonadaceae</taxon>
        <taxon>Pseudomonas</taxon>
    </lineage>
</organism>
<reference evidence="2 3" key="1">
    <citation type="submission" date="2016-10" db="EMBL/GenBank/DDBJ databases">
        <title>Comparative genome analysis of multiple Pseudomonas spp. focuses on biocontrol and plant growth promoting traits.</title>
        <authorList>
            <person name="Tao X.-Y."/>
            <person name="Taylor C.G."/>
        </authorList>
    </citation>
    <scope>NUCLEOTIDE SEQUENCE [LARGE SCALE GENOMIC DNA]</scope>
    <source>
        <strain evidence="2 3">15D11</strain>
    </source>
</reference>
<feature type="transmembrane region" description="Helical" evidence="1">
    <location>
        <begin position="206"/>
        <end position="229"/>
    </location>
</feature>
<gene>
    <name evidence="2" type="ORF">BHU25_20155</name>
</gene>
<evidence type="ECO:0000313" key="2">
    <source>
        <dbReference type="EMBL" id="ROL66510.1"/>
    </source>
</evidence>